<keyword evidence="3" id="KW-0443">Lipid metabolism</keyword>
<dbReference type="PROSITE" id="PS50075">
    <property type="entry name" value="CARRIER"/>
    <property type="match status" value="1"/>
</dbReference>
<protein>
    <recommendedName>
        <fullName evidence="3">Acyl carrier protein</fullName>
        <shortName evidence="3">ACP</shortName>
    </recommendedName>
</protein>
<comment type="subcellular location">
    <subcellularLocation>
        <location evidence="3">Cytoplasm</location>
    </subcellularLocation>
</comment>
<dbReference type="SUPFAM" id="SSF47336">
    <property type="entry name" value="ACP-like"/>
    <property type="match status" value="1"/>
</dbReference>
<comment type="caution">
    <text evidence="5">The sequence shown here is derived from an EMBL/GenBank/DDBJ whole genome shotgun (WGS) entry which is preliminary data.</text>
</comment>
<keyword evidence="3" id="KW-0275">Fatty acid biosynthesis</keyword>
<keyword evidence="3" id="KW-0444">Lipid biosynthesis</keyword>
<reference evidence="5 6" key="1">
    <citation type="submission" date="2020-08" db="EMBL/GenBank/DDBJ databases">
        <title>Genomic Encyclopedia of Type Strains, Phase IV (KMG-IV): sequencing the most valuable type-strain genomes for metagenomic binning, comparative biology and taxonomic classification.</title>
        <authorList>
            <person name="Goeker M."/>
        </authorList>
    </citation>
    <scope>NUCLEOTIDE SEQUENCE [LARGE SCALE GENOMIC DNA]</scope>
    <source>
        <strain evidence="5 6">DSM 29514</strain>
    </source>
</reference>
<comment type="PTM">
    <text evidence="3">4'-phosphopantetheine is transferred from CoA to a specific serine of apo-ACP by AcpS. This modification is essential for activity because fatty acids are bound in thioester linkage to the sulfhydryl of the prosthetic group.</text>
</comment>
<evidence type="ECO:0000256" key="3">
    <source>
        <dbReference type="HAMAP-Rule" id="MF_01217"/>
    </source>
</evidence>
<feature type="domain" description="Carrier" evidence="4">
    <location>
        <begin position="1"/>
        <end position="78"/>
    </location>
</feature>
<keyword evidence="2 3" id="KW-0597">Phosphoprotein</keyword>
<dbReference type="InterPro" id="IPR036736">
    <property type="entry name" value="ACP-like_sf"/>
</dbReference>
<dbReference type="Pfam" id="PF00550">
    <property type="entry name" value="PP-binding"/>
    <property type="match status" value="1"/>
</dbReference>
<dbReference type="Proteomes" id="UP000519897">
    <property type="component" value="Unassembled WGS sequence"/>
</dbReference>
<name>A0A7W6PRE1_9HYPH</name>
<dbReference type="HAMAP" id="MF_01217">
    <property type="entry name" value="Acyl_carrier"/>
    <property type="match status" value="1"/>
</dbReference>
<evidence type="ECO:0000256" key="1">
    <source>
        <dbReference type="ARBA" id="ARBA00022450"/>
    </source>
</evidence>
<comment type="pathway">
    <text evidence="3">Lipid metabolism; fatty acid biosynthesis.</text>
</comment>
<sequence length="82" mass="9163">MQSDEIRSNLMHLLSETLGADPEQLTNATYIEDLAADSLEVTQLVMEIEAKFGLEIADRDAEAFRTVGDVVSFLEIKKNPQH</sequence>
<dbReference type="GO" id="GO:0009245">
    <property type="term" value="P:lipid A biosynthetic process"/>
    <property type="evidence" value="ECO:0007669"/>
    <property type="project" value="TreeGrafter"/>
</dbReference>
<evidence type="ECO:0000313" key="6">
    <source>
        <dbReference type="Proteomes" id="UP000519897"/>
    </source>
</evidence>
<evidence type="ECO:0000313" key="5">
    <source>
        <dbReference type="EMBL" id="MBB4144463.1"/>
    </source>
</evidence>
<dbReference type="Gene3D" id="1.10.1200.10">
    <property type="entry name" value="ACP-like"/>
    <property type="match status" value="1"/>
</dbReference>
<keyword evidence="6" id="KW-1185">Reference proteome</keyword>
<dbReference type="GO" id="GO:0016020">
    <property type="term" value="C:membrane"/>
    <property type="evidence" value="ECO:0007669"/>
    <property type="project" value="GOC"/>
</dbReference>
<keyword evidence="3" id="KW-0963">Cytoplasm</keyword>
<dbReference type="PANTHER" id="PTHR20863:SF76">
    <property type="entry name" value="CARRIER DOMAIN-CONTAINING PROTEIN"/>
    <property type="match status" value="1"/>
</dbReference>
<organism evidence="5 6">
    <name type="scientific">Rhizobium rhizoryzae</name>
    <dbReference type="NCBI Taxonomy" id="451876"/>
    <lineage>
        <taxon>Bacteria</taxon>
        <taxon>Pseudomonadati</taxon>
        <taxon>Pseudomonadota</taxon>
        <taxon>Alphaproteobacteria</taxon>
        <taxon>Hyphomicrobiales</taxon>
        <taxon>Rhizobiaceae</taxon>
        <taxon>Rhizobium/Agrobacterium group</taxon>
        <taxon>Rhizobium</taxon>
    </lineage>
</organism>
<dbReference type="AlphaFoldDB" id="A0A7W6PRE1"/>
<dbReference type="NCBIfam" id="NF002148">
    <property type="entry name" value="PRK00982.1-2"/>
    <property type="match status" value="1"/>
</dbReference>
<accession>A0A7W6PRE1</accession>
<proteinExistence type="inferred from homology"/>
<dbReference type="InterPro" id="IPR003231">
    <property type="entry name" value="ACP"/>
</dbReference>
<keyword evidence="3" id="KW-0276">Fatty acid metabolism</keyword>
<dbReference type="RefSeq" id="WP_165131219.1">
    <property type="nucleotide sequence ID" value="NZ_CP049249.1"/>
</dbReference>
<dbReference type="GO" id="GO:0000035">
    <property type="term" value="F:acyl binding"/>
    <property type="evidence" value="ECO:0007669"/>
    <property type="project" value="TreeGrafter"/>
</dbReference>
<dbReference type="UniPathway" id="UPA00094"/>
<dbReference type="InterPro" id="IPR009081">
    <property type="entry name" value="PP-bd_ACP"/>
</dbReference>
<comment type="similarity">
    <text evidence="3">Belongs to the acyl carrier protein (ACP) family.</text>
</comment>
<comment type="function">
    <text evidence="3">Carrier of the growing fatty acid chain in fatty acid biosynthesis.</text>
</comment>
<keyword evidence="1 3" id="KW-0596">Phosphopantetheine</keyword>
<gene>
    <name evidence="3" type="primary">acpP</name>
    <name evidence="5" type="ORF">GGQ72_003020</name>
</gene>
<dbReference type="PANTHER" id="PTHR20863">
    <property type="entry name" value="ACYL CARRIER PROTEIN"/>
    <property type="match status" value="1"/>
</dbReference>
<dbReference type="NCBIfam" id="NF002150">
    <property type="entry name" value="PRK00982.1-4"/>
    <property type="match status" value="1"/>
</dbReference>
<evidence type="ECO:0000259" key="4">
    <source>
        <dbReference type="PROSITE" id="PS50075"/>
    </source>
</evidence>
<feature type="modified residue" description="O-(pantetheine 4'-phosphoryl)serine" evidence="3">
    <location>
        <position position="38"/>
    </location>
</feature>
<evidence type="ECO:0000256" key="2">
    <source>
        <dbReference type="ARBA" id="ARBA00022553"/>
    </source>
</evidence>
<dbReference type="GO" id="GO:0000036">
    <property type="term" value="F:acyl carrier activity"/>
    <property type="evidence" value="ECO:0007669"/>
    <property type="project" value="UniProtKB-UniRule"/>
</dbReference>
<dbReference type="GO" id="GO:0005829">
    <property type="term" value="C:cytosol"/>
    <property type="evidence" value="ECO:0007669"/>
    <property type="project" value="TreeGrafter"/>
</dbReference>
<dbReference type="EMBL" id="JACIEC010000003">
    <property type="protein sequence ID" value="MBB4144463.1"/>
    <property type="molecule type" value="Genomic_DNA"/>
</dbReference>